<dbReference type="InterPro" id="IPR024698">
    <property type="entry name" value="Caps_psacc_synth_Cps23fI-typ"/>
</dbReference>
<evidence type="ECO:0000259" key="4">
    <source>
        <dbReference type="Pfam" id="PF04577"/>
    </source>
</evidence>
<dbReference type="InterPro" id="IPR049625">
    <property type="entry name" value="Glyco_transf_61_cat"/>
</dbReference>
<sequence>MGQTTPLRIVEETSVLPATHAEAFKQGTSTPRSAMRLDLPARDEAATEAFELGGPALPVWSFEHRPPSARPVSLCLTREVLHLPGFGAILSPDGTVLKASAREALERWPDLSGLPGVRVEDGVAHLTISDTLPVLEQAAVFLAWGGVFNYGHFVLDCLPSLVALDEQGLLERYPPIAPPLKGWQRDLIAMAVGKPVREVKAGLVRIGAAVHATSMDHYLHGPGDLLGRTRARILARAPTPRTRGRRLYFSRRGHSMRVMVNEPALEAALRARGFEIVRPERLSAADQIQMMQEADVLVGPTGAAMTNALFAPPGARIVEIQPQNFTSQWVWAASRCAGAEWRGYVCASPVDPRTVAWRHRVRRGFRFGYALALDDFLAFVDAAL</sequence>
<protein>
    <submittedName>
        <fullName evidence="5">Capsular polysaccharide biosynthesis protein</fullName>
    </submittedName>
</protein>
<dbReference type="Proteomes" id="UP001262754">
    <property type="component" value="Unassembled WGS sequence"/>
</dbReference>
<evidence type="ECO:0000256" key="1">
    <source>
        <dbReference type="ARBA" id="ARBA00022676"/>
    </source>
</evidence>
<dbReference type="InterPro" id="IPR007657">
    <property type="entry name" value="Glycosyltransferase_61"/>
</dbReference>
<accession>A0ABU1MYW9</accession>
<evidence type="ECO:0000313" key="5">
    <source>
        <dbReference type="EMBL" id="MDR6531370.1"/>
    </source>
</evidence>
<keyword evidence="1" id="KW-0328">Glycosyltransferase</keyword>
<gene>
    <name evidence="5" type="ORF">J2800_002112</name>
</gene>
<dbReference type="RefSeq" id="WP_310031248.1">
    <property type="nucleotide sequence ID" value="NZ_JAVDRL010000005.1"/>
</dbReference>
<reference evidence="5 6" key="1">
    <citation type="submission" date="2023-07" db="EMBL/GenBank/DDBJ databases">
        <title>Sorghum-associated microbial communities from plants grown in Nebraska, USA.</title>
        <authorList>
            <person name="Schachtman D."/>
        </authorList>
    </citation>
    <scope>NUCLEOTIDE SEQUENCE [LARGE SCALE GENOMIC DNA]</scope>
    <source>
        <strain evidence="5 6">DS2154</strain>
    </source>
</reference>
<feature type="domain" description="Glycosyltransferase 61 catalytic" evidence="4">
    <location>
        <begin position="150"/>
        <end position="318"/>
    </location>
</feature>
<keyword evidence="3" id="KW-0325">Glycoprotein</keyword>
<evidence type="ECO:0000313" key="6">
    <source>
        <dbReference type="Proteomes" id="UP001262754"/>
    </source>
</evidence>
<comment type="caution">
    <text evidence="5">The sequence shown here is derived from an EMBL/GenBank/DDBJ whole genome shotgun (WGS) entry which is preliminary data.</text>
</comment>
<dbReference type="PANTHER" id="PTHR20961">
    <property type="entry name" value="GLYCOSYLTRANSFERASE"/>
    <property type="match status" value="1"/>
</dbReference>
<organism evidence="5 6">
    <name type="scientific">Caulobacter rhizosphaerae</name>
    <dbReference type="NCBI Taxonomy" id="2010972"/>
    <lineage>
        <taxon>Bacteria</taxon>
        <taxon>Pseudomonadati</taxon>
        <taxon>Pseudomonadota</taxon>
        <taxon>Alphaproteobacteria</taxon>
        <taxon>Caulobacterales</taxon>
        <taxon>Caulobacteraceae</taxon>
        <taxon>Caulobacter</taxon>
    </lineage>
</organism>
<keyword evidence="6" id="KW-1185">Reference proteome</keyword>
<evidence type="ECO:0000256" key="3">
    <source>
        <dbReference type="ARBA" id="ARBA00023180"/>
    </source>
</evidence>
<keyword evidence="2" id="KW-0808">Transferase</keyword>
<dbReference type="EMBL" id="JAVDRL010000005">
    <property type="protein sequence ID" value="MDR6531370.1"/>
    <property type="molecule type" value="Genomic_DNA"/>
</dbReference>
<evidence type="ECO:0000256" key="2">
    <source>
        <dbReference type="ARBA" id="ARBA00022679"/>
    </source>
</evidence>
<name>A0ABU1MYW9_9CAUL</name>
<dbReference type="PIRSF" id="PIRSF030158">
    <property type="entry name" value="UCP030158"/>
    <property type="match status" value="1"/>
</dbReference>
<dbReference type="Pfam" id="PF04577">
    <property type="entry name" value="Glyco_transf_61"/>
    <property type="match status" value="1"/>
</dbReference>
<proteinExistence type="predicted"/>